<dbReference type="Proteomes" id="UP000235786">
    <property type="component" value="Unassembled WGS sequence"/>
</dbReference>
<protein>
    <submittedName>
        <fullName evidence="2">Carbohydrate-binding module family 18</fullName>
    </submittedName>
</protein>
<feature type="signal peptide" evidence="1">
    <location>
        <begin position="1"/>
        <end position="28"/>
    </location>
</feature>
<accession>A0A2J6R059</accession>
<keyword evidence="3" id="KW-1185">Reference proteome</keyword>
<feature type="chain" id="PRO_5014367462" evidence="1">
    <location>
        <begin position="29"/>
        <end position="288"/>
    </location>
</feature>
<evidence type="ECO:0000313" key="3">
    <source>
        <dbReference type="Proteomes" id="UP000235786"/>
    </source>
</evidence>
<evidence type="ECO:0000313" key="2">
    <source>
        <dbReference type="EMBL" id="PMD31861.1"/>
    </source>
</evidence>
<dbReference type="Gene3D" id="3.10.350.10">
    <property type="entry name" value="LysM domain"/>
    <property type="match status" value="1"/>
</dbReference>
<dbReference type="OrthoDB" id="1193027at2759"/>
<name>A0A2J6R059_HYAVF</name>
<gene>
    <name evidence="2" type="ORF">L207DRAFT_548749</name>
</gene>
<dbReference type="InterPro" id="IPR036779">
    <property type="entry name" value="LysM_dom_sf"/>
</dbReference>
<evidence type="ECO:0000256" key="1">
    <source>
        <dbReference type="SAM" id="SignalP"/>
    </source>
</evidence>
<sequence>MDLFQSQPRLPNCLFLAVFFLFLITAIADEETGICKPITWSATDLRRPKSTPTVWERNKKSLSVANIGKAETGQVNCRYPGGTCDDVDSCTCAQLAHKYQITLKKFFMLNPELDPDCGNIEPRTDYCVAGFIEPLRAFDGLCGPPNKNATCLGTAKQCCNAETWTCGDSPEDCAPGTCYEGACPGDKLYSTDGTCGIRDDSLRMCAGKWGGCCNMDGVCGTGPEFCSMCMCSMGNCTRPNIVPAQPLYMLGNTTDGTCGGKNNITCNVVYGNCCNKDGICGQDCGEGW</sequence>
<dbReference type="AlphaFoldDB" id="A0A2J6R059"/>
<dbReference type="EMBL" id="KZ613961">
    <property type="protein sequence ID" value="PMD31861.1"/>
    <property type="molecule type" value="Genomic_DNA"/>
</dbReference>
<proteinExistence type="predicted"/>
<keyword evidence="1" id="KW-0732">Signal</keyword>
<dbReference type="STRING" id="1149755.A0A2J6R059"/>
<reference evidence="2 3" key="1">
    <citation type="submission" date="2016-04" db="EMBL/GenBank/DDBJ databases">
        <title>A degradative enzymes factory behind the ericoid mycorrhizal symbiosis.</title>
        <authorList>
            <consortium name="DOE Joint Genome Institute"/>
            <person name="Martino E."/>
            <person name="Morin E."/>
            <person name="Grelet G."/>
            <person name="Kuo A."/>
            <person name="Kohler A."/>
            <person name="Daghino S."/>
            <person name="Barry K."/>
            <person name="Choi C."/>
            <person name="Cichocki N."/>
            <person name="Clum A."/>
            <person name="Copeland A."/>
            <person name="Hainaut M."/>
            <person name="Haridas S."/>
            <person name="Labutti K."/>
            <person name="Lindquist E."/>
            <person name="Lipzen A."/>
            <person name="Khouja H.-R."/>
            <person name="Murat C."/>
            <person name="Ohm R."/>
            <person name="Olson A."/>
            <person name="Spatafora J."/>
            <person name="Veneault-Fourrey C."/>
            <person name="Henrissat B."/>
            <person name="Grigoriev I."/>
            <person name="Martin F."/>
            <person name="Perotto S."/>
        </authorList>
    </citation>
    <scope>NUCLEOTIDE SEQUENCE [LARGE SCALE GENOMIC DNA]</scope>
    <source>
        <strain evidence="2 3">F</strain>
    </source>
</reference>
<organism evidence="2 3">
    <name type="scientific">Hyaloscypha variabilis (strain UAMH 11265 / GT02V1 / F)</name>
    <name type="common">Meliniomyces variabilis</name>
    <dbReference type="NCBI Taxonomy" id="1149755"/>
    <lineage>
        <taxon>Eukaryota</taxon>
        <taxon>Fungi</taxon>
        <taxon>Dikarya</taxon>
        <taxon>Ascomycota</taxon>
        <taxon>Pezizomycotina</taxon>
        <taxon>Leotiomycetes</taxon>
        <taxon>Helotiales</taxon>
        <taxon>Hyaloscyphaceae</taxon>
        <taxon>Hyaloscypha</taxon>
        <taxon>Hyaloscypha variabilis</taxon>
    </lineage>
</organism>